<proteinExistence type="predicted"/>
<protein>
    <recommendedName>
        <fullName evidence="4">Aspartic peptidase DDI1-type domain-containing protein</fullName>
    </recommendedName>
</protein>
<dbReference type="Proteomes" id="UP000257109">
    <property type="component" value="Unassembled WGS sequence"/>
</dbReference>
<feature type="non-terminal residue" evidence="2">
    <location>
        <position position="1"/>
    </location>
</feature>
<comment type="caution">
    <text evidence="2">The sequence shown here is derived from an EMBL/GenBank/DDBJ whole genome shotgun (WGS) entry which is preliminary data.</text>
</comment>
<accession>A0A371F442</accession>
<feature type="region of interest" description="Disordered" evidence="1">
    <location>
        <begin position="67"/>
        <end position="96"/>
    </location>
</feature>
<dbReference type="PANTHER" id="PTHR33067">
    <property type="entry name" value="RNA-DIRECTED DNA POLYMERASE-RELATED"/>
    <property type="match status" value="1"/>
</dbReference>
<dbReference type="InterPro" id="IPR021109">
    <property type="entry name" value="Peptidase_aspartic_dom_sf"/>
</dbReference>
<dbReference type="EMBL" id="QJKJ01010671">
    <property type="protein sequence ID" value="RDX73056.1"/>
    <property type="molecule type" value="Genomic_DNA"/>
</dbReference>
<keyword evidence="3" id="KW-1185">Reference proteome</keyword>
<evidence type="ECO:0008006" key="4">
    <source>
        <dbReference type="Google" id="ProtNLM"/>
    </source>
</evidence>
<evidence type="ECO:0000313" key="2">
    <source>
        <dbReference type="EMBL" id="RDX73056.1"/>
    </source>
</evidence>
<dbReference type="Gene3D" id="2.40.70.10">
    <property type="entry name" value="Acid Proteases"/>
    <property type="match status" value="1"/>
</dbReference>
<reference evidence="2" key="1">
    <citation type="submission" date="2018-05" db="EMBL/GenBank/DDBJ databases">
        <title>Draft genome of Mucuna pruriens seed.</title>
        <authorList>
            <person name="Nnadi N.E."/>
            <person name="Vos R."/>
            <person name="Hasami M.H."/>
            <person name="Devisetty U.K."/>
            <person name="Aguiy J.C."/>
        </authorList>
    </citation>
    <scope>NUCLEOTIDE SEQUENCE [LARGE SCALE GENOMIC DNA]</scope>
    <source>
        <strain evidence="2">JCA_2017</strain>
    </source>
</reference>
<dbReference type="AlphaFoldDB" id="A0A371F442"/>
<evidence type="ECO:0000256" key="1">
    <source>
        <dbReference type="SAM" id="MobiDB-lite"/>
    </source>
</evidence>
<gene>
    <name evidence="2" type="ORF">CR513_47384</name>
</gene>
<dbReference type="PANTHER" id="PTHR33067:SF9">
    <property type="entry name" value="RNA-DIRECTED DNA POLYMERASE"/>
    <property type="match status" value="1"/>
</dbReference>
<feature type="region of interest" description="Disordered" evidence="1">
    <location>
        <begin position="409"/>
        <end position="436"/>
    </location>
</feature>
<evidence type="ECO:0000313" key="3">
    <source>
        <dbReference type="Proteomes" id="UP000257109"/>
    </source>
</evidence>
<name>A0A371F442_MUCPR</name>
<dbReference type="CDD" id="cd00303">
    <property type="entry name" value="retropepsin_like"/>
    <property type="match status" value="1"/>
</dbReference>
<sequence>MPMQEHDCHHPIPQNADWTASQYCEPITVGWIEQPTFSNHSKSERKCSVVTLKSGKELPQPTLQQLPRSVKVGSEPNADPQSRPETAIPLPFPSRTISTRKPVSDKELLKMFRKVEINIPLLNAIKQVHKYAKFLKELSVYKRRKIKGSREIGGMVSTLTKNEELTPGTSRALQRKCRDPRIFSVPCTIGNYTFVDAMLDMGASINVMLASIYWSLNFGDLEPIGMTIQLANKSVVQPLEVLEDVLAQVNELIFPADFYVLDIEDETSEDIEKLAGSTNKISCLRVADEEADSEEVQDLPNSEDKHSDIADLDFEVELSKLISQVYNLENLESTTNIEVRVAKTEEYPIAQLATIFTADINSAKTGRGKENVKVNLAKKSTSATNTLAETVSANEDQIQAGVKIIVPSGSDSEAAQEVNAESNPTRIESTESSQSK</sequence>
<organism evidence="2 3">
    <name type="scientific">Mucuna pruriens</name>
    <name type="common">Velvet bean</name>
    <name type="synonym">Dolichos pruriens</name>
    <dbReference type="NCBI Taxonomy" id="157652"/>
    <lineage>
        <taxon>Eukaryota</taxon>
        <taxon>Viridiplantae</taxon>
        <taxon>Streptophyta</taxon>
        <taxon>Embryophyta</taxon>
        <taxon>Tracheophyta</taxon>
        <taxon>Spermatophyta</taxon>
        <taxon>Magnoliopsida</taxon>
        <taxon>eudicotyledons</taxon>
        <taxon>Gunneridae</taxon>
        <taxon>Pentapetalae</taxon>
        <taxon>rosids</taxon>
        <taxon>fabids</taxon>
        <taxon>Fabales</taxon>
        <taxon>Fabaceae</taxon>
        <taxon>Papilionoideae</taxon>
        <taxon>50 kb inversion clade</taxon>
        <taxon>NPAAA clade</taxon>
        <taxon>indigoferoid/millettioid clade</taxon>
        <taxon>Phaseoleae</taxon>
        <taxon>Mucuna</taxon>
    </lineage>
</organism>
<dbReference type="OrthoDB" id="778454at2759"/>